<dbReference type="NCBIfam" id="NF033677">
    <property type="entry name" value="biofilm_BapA_N"/>
    <property type="match status" value="1"/>
</dbReference>
<feature type="domain" description="Bacterial Ig" evidence="1">
    <location>
        <begin position="170"/>
        <end position="248"/>
    </location>
</feature>
<dbReference type="Gene3D" id="2.60.40.10">
    <property type="entry name" value="Immunoglobulins"/>
    <property type="match status" value="5"/>
</dbReference>
<dbReference type="Pfam" id="PF17936">
    <property type="entry name" value="Big_6"/>
    <property type="match status" value="4"/>
</dbReference>
<name>A0A150HPZ9_9GAMM</name>
<dbReference type="InterPro" id="IPR048051">
    <property type="entry name" value="BapA-like_prefix-like"/>
</dbReference>
<evidence type="ECO:0000259" key="2">
    <source>
        <dbReference type="Pfam" id="PF19077"/>
    </source>
</evidence>
<evidence type="ECO:0000313" key="4">
    <source>
        <dbReference type="EMBL" id="KXZ68699.1"/>
    </source>
</evidence>
<dbReference type="InterPro" id="IPR044016">
    <property type="entry name" value="Big_13"/>
</dbReference>
<feature type="domain" description="Bacterial Ig-like" evidence="2">
    <location>
        <begin position="530"/>
        <end position="611"/>
    </location>
</feature>
<dbReference type="Pfam" id="PF22783">
    <property type="entry name" value="BapA_N"/>
    <property type="match status" value="1"/>
</dbReference>
<feature type="domain" description="Biofilm-associated protein BapA-like prefix-like" evidence="3">
    <location>
        <begin position="1"/>
        <end position="106"/>
    </location>
</feature>
<organism evidence="4 5">
    <name type="scientific">Acinetobacter venetianus</name>
    <dbReference type="NCBI Taxonomy" id="52133"/>
    <lineage>
        <taxon>Bacteria</taxon>
        <taxon>Pseudomonadati</taxon>
        <taxon>Pseudomonadota</taxon>
        <taxon>Gammaproteobacteria</taxon>
        <taxon>Moraxellales</taxon>
        <taxon>Moraxellaceae</taxon>
        <taxon>Acinetobacter</taxon>
    </lineage>
</organism>
<evidence type="ECO:0000259" key="3">
    <source>
        <dbReference type="Pfam" id="PF22783"/>
    </source>
</evidence>
<dbReference type="PATRIC" id="fig|52133.19.peg.2903"/>
<gene>
    <name evidence="4" type="ORF">AVENLUH13518_02859</name>
</gene>
<dbReference type="Proteomes" id="UP000075544">
    <property type="component" value="Unassembled WGS sequence"/>
</dbReference>
<comment type="caution">
    <text evidence="4">The sequence shown here is derived from an EMBL/GenBank/DDBJ whole genome shotgun (WGS) entry which is preliminary data.</text>
</comment>
<evidence type="ECO:0000259" key="1">
    <source>
        <dbReference type="Pfam" id="PF17936"/>
    </source>
</evidence>
<accession>A0A150HPZ9</accession>
<feature type="domain" description="Bacterial Ig" evidence="1">
    <location>
        <begin position="340"/>
        <end position="419"/>
    </location>
</feature>
<dbReference type="AlphaFoldDB" id="A0A150HPZ9"/>
<reference evidence="4 5" key="1">
    <citation type="journal article" date="2016" name="Sci. Rep.">
        <title>Genomic and phenotypic characterization of the species Acinetobacter venetianus.</title>
        <authorList>
            <person name="Fondi M."/>
            <person name="Maida I."/>
            <person name="Perrin E."/>
            <person name="Orlandini V."/>
            <person name="La Torre L."/>
            <person name="Bosi E."/>
            <person name="Negroni A."/>
            <person name="Zanaroli G."/>
            <person name="Fava F."/>
            <person name="Decorosi F."/>
            <person name="Giovannetti L."/>
            <person name="Viti C."/>
            <person name="Vaneechoutte M."/>
            <person name="Dijkshoorn L."/>
            <person name="Fani R."/>
        </authorList>
    </citation>
    <scope>NUCLEOTIDE SEQUENCE [LARGE SCALE GENOMIC DNA]</scope>
    <source>
        <strain evidence="4 5">LUH13518</strain>
    </source>
</reference>
<sequence length="729" mass="75865">MTRVVVSSKKNFTVLQDGQMQSVILNQPSIVQIGVAQSDIKSIIKQGNDLVITLKNGEKIIINDFFNEMNNTEHTLAIPREDGSYAIAEFDATGKFVRYSPATELTQFASAEVPPQAAELSDGSDDFGVSKSQLVKAGLVALAAEGIYLWAVKDDDNDKSNNDKSTDITAPATPTAVLDADTQTITGKTEAKAKVEIKDTTGKVIASGYADNEGNYSIKLDSPLVNGNKVAVIAIDSAGNTSKATVVTGTKDTIAPDAPSAQLNADGTIVSGKAEANAKISVYDADGKLLGSVNANSSGLYSIKVSPPLTSDKGGTVVAEDAAGNKSDPSKVFAGKDTLAPDQPLIEVNQAGTSVLGKAEANAKVQIKDADGNIIGSGVADAQGKFQITISPALTGDHKGSIILEDAAGNLSKPLEITAGKDTIAPEKAVAQLNADGDLITGTAEANSKIEIRTTDGKTVLGSGTVGADGKFTIDLSAALTDKAVGKVYVIDASGNRSESTDVLGTKDTIAPNKPILQTVTDDIGDVKGNISAGGSTDDSKPSLTGLGEAKATLTIYDNGQPIGTVTVGDNGKWSFNITHDLALGSHTLTFTQTDLSGNTSEISNSFSFNVIAPTTMSSLLSNEMDTGTEESAQQMSLVDHVDLNALLSPQHEATPIQTTQAVTVDELLTSSTSNANEIEDLLNQFVSTEPSTPQTDGNINTNLMNFEPTQVVQSDPWDELMLIQHSIV</sequence>
<feature type="domain" description="Bacterial Ig" evidence="1">
    <location>
        <begin position="255"/>
        <end position="334"/>
    </location>
</feature>
<dbReference type="Pfam" id="PF19077">
    <property type="entry name" value="Big_13"/>
    <property type="match status" value="1"/>
</dbReference>
<dbReference type="NCBIfam" id="NF033510">
    <property type="entry name" value="Ca_tandemer"/>
    <property type="match status" value="5"/>
</dbReference>
<evidence type="ECO:0000313" key="5">
    <source>
        <dbReference type="Proteomes" id="UP000075544"/>
    </source>
</evidence>
<proteinExistence type="predicted"/>
<dbReference type="RefSeq" id="WP_061525430.1">
    <property type="nucleotide sequence ID" value="NZ_JRHX01000087.1"/>
</dbReference>
<protein>
    <recommendedName>
        <fullName evidence="6">BapA prefix-like domain-containing protein</fullName>
    </recommendedName>
</protein>
<dbReference type="InterPro" id="IPR041498">
    <property type="entry name" value="Big_6"/>
</dbReference>
<feature type="domain" description="Bacterial Ig" evidence="1">
    <location>
        <begin position="425"/>
        <end position="503"/>
    </location>
</feature>
<dbReference type="InterPro" id="IPR013783">
    <property type="entry name" value="Ig-like_fold"/>
</dbReference>
<evidence type="ECO:0008006" key="6">
    <source>
        <dbReference type="Google" id="ProtNLM"/>
    </source>
</evidence>
<dbReference type="NCBIfam" id="NF040520">
    <property type="entry name" value="Ig_like_BLP2"/>
    <property type="match status" value="1"/>
</dbReference>
<dbReference type="EMBL" id="JRHX01000087">
    <property type="protein sequence ID" value="KXZ68699.1"/>
    <property type="molecule type" value="Genomic_DNA"/>
</dbReference>